<dbReference type="InterPro" id="IPR001279">
    <property type="entry name" value="Metallo-B-lactamas"/>
</dbReference>
<dbReference type="InterPro" id="IPR008254">
    <property type="entry name" value="Flavodoxin/NO_synth"/>
</dbReference>
<sequence>MEQVKKDIFYIGVNDHEIDLFEGQYIVPEGMAYNSYVIMDEKIAVMDTVDQHFGEIWLKNLEEALQGRKPDYLIVQHMEPDHSANIAAFMARYPQAQAVATAKAFTMMKQFYGEDYADRRIVAAEGSTLELGSHTLRFVTAPMVHWPEVMMTYDAQAKVLFSADAFGKFGALDTEDEEGWACEARRYYFGIVGKYGAQVQAVLKKAAALEIETICPLHGPVLKEDLPYYLGLYNTWSSYGVESEGVVICYTSVYGHTEEAALLLAEKLEEKGCPKVAVNDLARCDLPEAVEDAFRYGKIVLASTTYNGEVFPFMRTFIEELVERGFRGRKVGLIENGSWAPMAAKTMKGMLEGCKEITFAENTVRILSAMTAENREQIEKLAQEML</sequence>
<dbReference type="PROSITE" id="PS50902">
    <property type="entry name" value="FLAVODOXIN_LIKE"/>
    <property type="match status" value="1"/>
</dbReference>
<dbReference type="SMART" id="SM00849">
    <property type="entry name" value="Lactamase_B"/>
    <property type="match status" value="1"/>
</dbReference>
<dbReference type="EMBL" id="KC246845">
    <property type="protein sequence ID" value="AHF25675.1"/>
    <property type="molecule type" value="Genomic_DNA"/>
</dbReference>
<dbReference type="InterPro" id="IPR045761">
    <property type="entry name" value="ODP_dom"/>
</dbReference>
<dbReference type="CDD" id="cd07709">
    <property type="entry name" value="flavodiiron_proteins_MBL-fold"/>
    <property type="match status" value="1"/>
</dbReference>
<dbReference type="Pfam" id="PF19583">
    <property type="entry name" value="ODP"/>
    <property type="match status" value="1"/>
</dbReference>
<protein>
    <submittedName>
        <fullName evidence="6">Putative flavoproteins</fullName>
    </submittedName>
</protein>
<dbReference type="GO" id="GO:0016491">
    <property type="term" value="F:oxidoreductase activity"/>
    <property type="evidence" value="ECO:0007669"/>
    <property type="project" value="InterPro"/>
</dbReference>
<comment type="similarity">
    <text evidence="2">In the N-terminal section; belongs to the zinc metallo-hydrolase group 3 family.</text>
</comment>
<dbReference type="GO" id="GO:0009055">
    <property type="term" value="F:electron transfer activity"/>
    <property type="evidence" value="ECO:0007669"/>
    <property type="project" value="InterPro"/>
</dbReference>
<dbReference type="Pfam" id="PF12724">
    <property type="entry name" value="Flavodoxin_5"/>
    <property type="match status" value="1"/>
</dbReference>
<reference evidence="6" key="1">
    <citation type="journal article" date="2013" name="PLoS ONE">
        <title>Metagenomic insights into the carbohydrate-active enzymes carried by the microorganisms adhering to solid digesta in the rumen of cows.</title>
        <authorList>
            <person name="Wang L."/>
            <person name="Hatem A."/>
            <person name="Catalyurek U.V."/>
            <person name="Morrison M."/>
            <person name="Yu Z."/>
        </authorList>
    </citation>
    <scope>NUCLEOTIDE SEQUENCE</scope>
</reference>
<evidence type="ECO:0000256" key="1">
    <source>
        <dbReference type="ARBA" id="ARBA00001962"/>
    </source>
</evidence>
<dbReference type="AlphaFoldDB" id="W0FRK5"/>
<dbReference type="InterPro" id="IPR051285">
    <property type="entry name" value="NADH_oxidoreductase_modular"/>
</dbReference>
<dbReference type="GO" id="GO:0046872">
    <property type="term" value="F:metal ion binding"/>
    <property type="evidence" value="ECO:0007669"/>
    <property type="project" value="InterPro"/>
</dbReference>
<proteinExistence type="inferred from homology"/>
<dbReference type="PANTHER" id="PTHR32145">
    <property type="entry name" value="DIFLAVIN FLAVOPROTEIN A 2-RELATED"/>
    <property type="match status" value="1"/>
</dbReference>
<dbReference type="InterPro" id="IPR016440">
    <property type="entry name" value="Rubredoxin-O_OxRdtase"/>
</dbReference>
<dbReference type="SUPFAM" id="SSF56281">
    <property type="entry name" value="Metallo-hydrolase/oxidoreductase"/>
    <property type="match status" value="1"/>
</dbReference>
<evidence type="ECO:0000256" key="3">
    <source>
        <dbReference type="ARBA" id="ARBA00022448"/>
    </source>
</evidence>
<dbReference type="PIRSF" id="PIRSF005243">
    <property type="entry name" value="ROO"/>
    <property type="match status" value="1"/>
</dbReference>
<organism evidence="6">
    <name type="scientific">uncultured bacterium Contigcl_30</name>
    <dbReference type="NCBI Taxonomy" id="1393670"/>
    <lineage>
        <taxon>Bacteria</taxon>
        <taxon>environmental samples</taxon>
    </lineage>
</organism>
<feature type="domain" description="Flavodoxin-like" evidence="5">
    <location>
        <begin position="246"/>
        <end position="386"/>
    </location>
</feature>
<dbReference type="GO" id="GO:0010181">
    <property type="term" value="F:FMN binding"/>
    <property type="evidence" value="ECO:0007669"/>
    <property type="project" value="InterPro"/>
</dbReference>
<dbReference type="Gene3D" id="3.60.15.10">
    <property type="entry name" value="Ribonuclease Z/Hydroxyacylglutathione hydrolase-like"/>
    <property type="match status" value="1"/>
</dbReference>
<keyword evidence="4" id="KW-0249">Electron transport</keyword>
<dbReference type="InterPro" id="IPR026816">
    <property type="entry name" value="Flavodoxin_dom"/>
</dbReference>
<dbReference type="SUPFAM" id="SSF52218">
    <property type="entry name" value="Flavoproteins"/>
    <property type="match status" value="1"/>
</dbReference>
<comment type="cofactor">
    <cofactor evidence="1">
        <name>Fe cation</name>
        <dbReference type="ChEBI" id="CHEBI:24875"/>
    </cofactor>
</comment>
<dbReference type="Gene3D" id="3.40.50.360">
    <property type="match status" value="1"/>
</dbReference>
<evidence type="ECO:0000313" key="6">
    <source>
        <dbReference type="EMBL" id="AHF25675.1"/>
    </source>
</evidence>
<dbReference type="InterPro" id="IPR036866">
    <property type="entry name" value="RibonucZ/Hydroxyglut_hydro"/>
</dbReference>
<name>W0FRK5_9BACT</name>
<dbReference type="InterPro" id="IPR029039">
    <property type="entry name" value="Flavoprotein-like_sf"/>
</dbReference>
<evidence type="ECO:0000259" key="5">
    <source>
        <dbReference type="PROSITE" id="PS50902"/>
    </source>
</evidence>
<dbReference type="PANTHER" id="PTHR32145:SF20">
    <property type="entry name" value="FLAVOPROTEIN"/>
    <property type="match status" value="1"/>
</dbReference>
<accession>W0FRK5</accession>
<keyword evidence="3" id="KW-0813">Transport</keyword>
<evidence type="ECO:0000256" key="4">
    <source>
        <dbReference type="ARBA" id="ARBA00022982"/>
    </source>
</evidence>
<evidence type="ECO:0000256" key="2">
    <source>
        <dbReference type="ARBA" id="ARBA00007121"/>
    </source>
</evidence>